<keyword evidence="3" id="KW-1185">Reference proteome</keyword>
<sequence length="219" mass="24578">MLSMLGSLKVLVGNNDPRAYRGAGVNLEWLKHVFDPQLQPRDVGAFGSLKAAYREEVERLYRRGVNTVDKQHFTSLYGPAREILQTPVTSEALTSLRSLIEQDIHMLDEPTKFRVQKLANAAQKSFAECALLLGENRLLFQQNNETNCRQSTRSTVFGKGKAKRDAKAAIVVKSKPGRKRKASAPEVAQAKRTRKSELEAAEEEIEALEFRNHCSVLQL</sequence>
<dbReference type="EMBL" id="ML994617">
    <property type="protein sequence ID" value="KAF2191306.1"/>
    <property type="molecule type" value="Genomic_DNA"/>
</dbReference>
<organism evidence="2 3">
    <name type="scientific">Zopfia rhizophila CBS 207.26</name>
    <dbReference type="NCBI Taxonomy" id="1314779"/>
    <lineage>
        <taxon>Eukaryota</taxon>
        <taxon>Fungi</taxon>
        <taxon>Dikarya</taxon>
        <taxon>Ascomycota</taxon>
        <taxon>Pezizomycotina</taxon>
        <taxon>Dothideomycetes</taxon>
        <taxon>Dothideomycetes incertae sedis</taxon>
        <taxon>Zopfiaceae</taxon>
        <taxon>Zopfia</taxon>
    </lineage>
</organism>
<evidence type="ECO:0000256" key="1">
    <source>
        <dbReference type="SAM" id="MobiDB-lite"/>
    </source>
</evidence>
<dbReference type="Proteomes" id="UP000800200">
    <property type="component" value="Unassembled WGS sequence"/>
</dbReference>
<dbReference type="OrthoDB" id="4357141at2759"/>
<dbReference type="AlphaFoldDB" id="A0A6A6EMZ6"/>
<proteinExistence type="predicted"/>
<protein>
    <submittedName>
        <fullName evidence="2">Uncharacterized protein</fullName>
    </submittedName>
</protein>
<name>A0A6A6EMZ6_9PEZI</name>
<evidence type="ECO:0000313" key="3">
    <source>
        <dbReference type="Proteomes" id="UP000800200"/>
    </source>
</evidence>
<evidence type="ECO:0000313" key="2">
    <source>
        <dbReference type="EMBL" id="KAF2191306.1"/>
    </source>
</evidence>
<accession>A0A6A6EMZ6</accession>
<reference evidence="2" key="1">
    <citation type="journal article" date="2020" name="Stud. Mycol.">
        <title>101 Dothideomycetes genomes: a test case for predicting lifestyles and emergence of pathogens.</title>
        <authorList>
            <person name="Haridas S."/>
            <person name="Albert R."/>
            <person name="Binder M."/>
            <person name="Bloem J."/>
            <person name="Labutti K."/>
            <person name="Salamov A."/>
            <person name="Andreopoulos B."/>
            <person name="Baker S."/>
            <person name="Barry K."/>
            <person name="Bills G."/>
            <person name="Bluhm B."/>
            <person name="Cannon C."/>
            <person name="Castanera R."/>
            <person name="Culley D."/>
            <person name="Daum C."/>
            <person name="Ezra D."/>
            <person name="Gonzalez J."/>
            <person name="Henrissat B."/>
            <person name="Kuo A."/>
            <person name="Liang C."/>
            <person name="Lipzen A."/>
            <person name="Lutzoni F."/>
            <person name="Magnuson J."/>
            <person name="Mondo S."/>
            <person name="Nolan M."/>
            <person name="Ohm R."/>
            <person name="Pangilinan J."/>
            <person name="Park H.-J."/>
            <person name="Ramirez L."/>
            <person name="Alfaro M."/>
            <person name="Sun H."/>
            <person name="Tritt A."/>
            <person name="Yoshinaga Y."/>
            <person name="Zwiers L.-H."/>
            <person name="Turgeon B."/>
            <person name="Goodwin S."/>
            <person name="Spatafora J."/>
            <person name="Crous P."/>
            <person name="Grigoriev I."/>
        </authorList>
    </citation>
    <scope>NUCLEOTIDE SEQUENCE</scope>
    <source>
        <strain evidence="2">CBS 207.26</strain>
    </source>
</reference>
<feature type="region of interest" description="Disordered" evidence="1">
    <location>
        <begin position="175"/>
        <end position="195"/>
    </location>
</feature>
<gene>
    <name evidence="2" type="ORF">K469DRAFT_732707</name>
</gene>